<evidence type="ECO:0000313" key="2">
    <source>
        <dbReference type="EMBL" id="EPD33800.1"/>
    </source>
</evidence>
<accession>S2W6D3</accession>
<keyword evidence="3" id="KW-1185">Reference proteome</keyword>
<dbReference type="PANTHER" id="PTHR41287">
    <property type="match status" value="1"/>
</dbReference>
<dbReference type="AlphaFoldDB" id="S2W6D3"/>
<dbReference type="STRING" id="883161.HMPREF9306_00214"/>
<dbReference type="PANTHER" id="PTHR41287:SF1">
    <property type="entry name" value="PROTEIN YMFN"/>
    <property type="match status" value="1"/>
</dbReference>
<reference evidence="2 3" key="1">
    <citation type="submission" date="2013-04" db="EMBL/GenBank/DDBJ databases">
        <title>The Genome Sequence of Propionimicrobium lymphophilum ACS-093-V-SCH5.</title>
        <authorList>
            <consortium name="The Broad Institute Genomics Platform"/>
            <person name="Earl A."/>
            <person name="Ward D."/>
            <person name="Feldgarden M."/>
            <person name="Gevers D."/>
            <person name="Saerens B."/>
            <person name="Vaneechoutte M."/>
            <person name="Walker B."/>
            <person name="Young S."/>
            <person name="Zeng Q."/>
            <person name="Gargeya S."/>
            <person name="Fitzgerald M."/>
            <person name="Haas B."/>
            <person name="Abouelleil A."/>
            <person name="Allen A.W."/>
            <person name="Alvarado L."/>
            <person name="Arachchi H.M."/>
            <person name="Berlin A.M."/>
            <person name="Chapman S.B."/>
            <person name="Gainer-Dewar J."/>
            <person name="Goldberg J."/>
            <person name="Griggs A."/>
            <person name="Gujja S."/>
            <person name="Hansen M."/>
            <person name="Howarth C."/>
            <person name="Imamovic A."/>
            <person name="Ireland A."/>
            <person name="Larimer J."/>
            <person name="McCowan C."/>
            <person name="Murphy C."/>
            <person name="Pearson M."/>
            <person name="Poon T.W."/>
            <person name="Priest M."/>
            <person name="Roberts A."/>
            <person name="Saif S."/>
            <person name="Shea T."/>
            <person name="Sisk P."/>
            <person name="Sykes S."/>
            <person name="Wortman J."/>
            <person name="Nusbaum C."/>
            <person name="Birren B."/>
        </authorList>
    </citation>
    <scope>NUCLEOTIDE SEQUENCE [LARGE SCALE GENOMIC DNA]</scope>
    <source>
        <strain evidence="2 3">ACS-093-V-SCH5</strain>
    </source>
</reference>
<dbReference type="PATRIC" id="fig|883161.3.peg.219"/>
<name>S2W6D3_9ACTN</name>
<evidence type="ECO:0000259" key="1">
    <source>
        <dbReference type="Pfam" id="PF03354"/>
    </source>
</evidence>
<sequence>MKLNRFQGQPWAPAKMTEPLTENFLTAGPRLIALLERHFRLQDGQLIRLDEWQKALINHLLECYPKDWKDSRHAGRLRYRQAVVSVARQNGKSLLGAAFALWGLLQHVPGASVVGLATSVDQANVVYNRVRYAVDNDPALTRLLKATGTRGIARRDGKGSYAVKPNLSEGLQSVPITLAIIDELHLLPRVVWDSIVQGQRAQSDALVLGITTAGDDNSQLLKRLYETGDKAIAGGRERFGFFCWQAPEGTDIHTPGAMEAASPGIACGRIDLETARSDIADQPITEQKRYGLNQFVHQLDPWFPIQDWRQAAQPNLQLDTTNRVYFGISKTPSWGHAAIAAAVKNGDQLNTSLVATITDPNIDKLAQICHQLADLYDAALIMDSANLSALGKQLRADGHETFILTQNEMAQASASTFAAIKQQRLTHDANPLVERQWLTAKRTSSGESWRVSGRGADADAVLATIEAVFIAETKTDTEGPQMWA</sequence>
<dbReference type="Proteomes" id="UP000014417">
    <property type="component" value="Unassembled WGS sequence"/>
</dbReference>
<organism evidence="2 3">
    <name type="scientific">Propionimicrobium lymphophilum ACS-093-V-SCH5</name>
    <dbReference type="NCBI Taxonomy" id="883161"/>
    <lineage>
        <taxon>Bacteria</taxon>
        <taxon>Bacillati</taxon>
        <taxon>Actinomycetota</taxon>
        <taxon>Actinomycetes</taxon>
        <taxon>Propionibacteriales</taxon>
        <taxon>Propionibacteriaceae</taxon>
        <taxon>Propionimicrobium</taxon>
    </lineage>
</organism>
<dbReference type="Pfam" id="PF03354">
    <property type="entry name" value="TerL_ATPase"/>
    <property type="match status" value="1"/>
</dbReference>
<dbReference type="InterPro" id="IPR046461">
    <property type="entry name" value="TerL_ATPase"/>
</dbReference>
<comment type="caution">
    <text evidence="2">The sequence shown here is derived from an EMBL/GenBank/DDBJ whole genome shotgun (WGS) entry which is preliminary data.</text>
</comment>
<dbReference type="InterPro" id="IPR027417">
    <property type="entry name" value="P-loop_NTPase"/>
</dbReference>
<dbReference type="Gene3D" id="3.40.50.300">
    <property type="entry name" value="P-loop containing nucleotide triphosphate hydrolases"/>
    <property type="match status" value="1"/>
</dbReference>
<dbReference type="EMBL" id="AGZR01000003">
    <property type="protein sequence ID" value="EPD33800.1"/>
    <property type="molecule type" value="Genomic_DNA"/>
</dbReference>
<gene>
    <name evidence="2" type="ORF">HMPREF9306_00214</name>
</gene>
<evidence type="ECO:0000313" key="3">
    <source>
        <dbReference type="Proteomes" id="UP000014417"/>
    </source>
</evidence>
<dbReference type="InterPro" id="IPR005021">
    <property type="entry name" value="Terminase_largesu-like"/>
</dbReference>
<feature type="domain" description="Terminase large subunit-like ATPase" evidence="1">
    <location>
        <begin position="72"/>
        <end position="226"/>
    </location>
</feature>
<protein>
    <recommendedName>
        <fullName evidence="1">Terminase large subunit-like ATPase domain-containing protein</fullName>
    </recommendedName>
</protein>
<dbReference type="HOGENOM" id="CLU_533034_0_0_11"/>
<proteinExistence type="predicted"/>